<feature type="active site" description="Schiff-base intermediate with acetaldehyde" evidence="7">
    <location>
        <position position="164"/>
    </location>
</feature>
<dbReference type="HAMAP" id="MF_00114">
    <property type="entry name" value="DeoC_type1"/>
    <property type="match status" value="1"/>
</dbReference>
<evidence type="ECO:0000256" key="4">
    <source>
        <dbReference type="ARBA" id="ARBA00023270"/>
    </source>
</evidence>
<comment type="pathway">
    <text evidence="7">Carbohydrate degradation; 2-deoxy-D-ribose 1-phosphate degradation; D-glyceraldehyde 3-phosphate and acetaldehyde from 2-deoxy-alpha-D-ribose 1-phosphate: step 2/2.</text>
</comment>
<keyword evidence="9" id="KW-1185">Reference proteome</keyword>
<evidence type="ECO:0000256" key="7">
    <source>
        <dbReference type="HAMAP-Rule" id="MF_00114"/>
    </source>
</evidence>
<dbReference type="KEGG" id="pef:A7E78_06655"/>
<dbReference type="GO" id="GO:0005737">
    <property type="term" value="C:cytoplasm"/>
    <property type="evidence" value="ECO:0007669"/>
    <property type="project" value="UniProtKB-SubCell"/>
</dbReference>
<dbReference type="GO" id="GO:0004139">
    <property type="term" value="F:deoxyribose-phosphate aldolase activity"/>
    <property type="evidence" value="ECO:0007669"/>
    <property type="project" value="UniProtKB-UniRule"/>
</dbReference>
<dbReference type="PIRSF" id="PIRSF001357">
    <property type="entry name" value="DeoC"/>
    <property type="match status" value="1"/>
</dbReference>
<comment type="similarity">
    <text evidence="1 7">Belongs to the DeoC/FbaB aldolase family. DeoC type 1 subfamily.</text>
</comment>
<dbReference type="GO" id="GO:0016052">
    <property type="term" value="P:carbohydrate catabolic process"/>
    <property type="evidence" value="ECO:0007669"/>
    <property type="project" value="TreeGrafter"/>
</dbReference>
<evidence type="ECO:0000256" key="1">
    <source>
        <dbReference type="ARBA" id="ARBA00010936"/>
    </source>
</evidence>
<dbReference type="Gene3D" id="3.20.20.70">
    <property type="entry name" value="Aldolase class I"/>
    <property type="match status" value="1"/>
</dbReference>
<name>A0A1L3GNN6_9BACT</name>
<protein>
    <recommendedName>
        <fullName evidence="7">Deoxyribose-phosphate aldolase</fullName>
        <shortName evidence="7">DERA</shortName>
        <ecNumber evidence="7">4.1.2.4</ecNumber>
    </recommendedName>
    <alternativeName>
        <fullName evidence="7">2-deoxy-D-ribose 5-phosphate aldolase</fullName>
    </alternativeName>
    <alternativeName>
        <fullName evidence="7">Phosphodeoxyriboaldolase</fullName>
        <shortName evidence="7">Deoxyriboaldolase</shortName>
    </alternativeName>
</protein>
<comment type="function">
    <text evidence="6 7">Catalyzes a reversible aldol reaction between acetaldehyde and D-glyceraldehyde 3-phosphate to generate 2-deoxy-D-ribose 5-phosphate.</text>
</comment>
<gene>
    <name evidence="7" type="primary">deoC</name>
    <name evidence="8" type="ORF">A7E78_06655</name>
</gene>
<dbReference type="STRING" id="1842532.A7E78_06655"/>
<dbReference type="NCBIfam" id="TIGR00126">
    <property type="entry name" value="deoC"/>
    <property type="match status" value="1"/>
</dbReference>
<dbReference type="Proteomes" id="UP000182517">
    <property type="component" value="Chromosome"/>
</dbReference>
<dbReference type="FunFam" id="3.20.20.70:FF:000044">
    <property type="entry name" value="Deoxyribose-phosphate aldolase"/>
    <property type="match status" value="1"/>
</dbReference>
<proteinExistence type="inferred from homology"/>
<comment type="subcellular location">
    <subcellularLocation>
        <location evidence="7">Cytoplasm</location>
    </subcellularLocation>
</comment>
<accession>A0A1L3GNN6</accession>
<feature type="active site" description="Proton donor/acceptor" evidence="7">
    <location>
        <position position="193"/>
    </location>
</feature>
<dbReference type="SMART" id="SM01133">
    <property type="entry name" value="DeoC"/>
    <property type="match status" value="1"/>
</dbReference>
<dbReference type="AlphaFoldDB" id="A0A1L3GNN6"/>
<dbReference type="RefSeq" id="WP_072283514.1">
    <property type="nucleotide sequence ID" value="NZ_CP015519.1"/>
</dbReference>
<evidence type="ECO:0000313" key="8">
    <source>
        <dbReference type="EMBL" id="APG27549.1"/>
    </source>
</evidence>
<dbReference type="PANTHER" id="PTHR10889:SF1">
    <property type="entry name" value="DEOXYRIBOSE-PHOSPHATE ALDOLASE"/>
    <property type="match status" value="1"/>
</dbReference>
<dbReference type="InterPro" id="IPR002915">
    <property type="entry name" value="DeoC/FbaB/LacD_aldolase"/>
</dbReference>
<dbReference type="PANTHER" id="PTHR10889">
    <property type="entry name" value="DEOXYRIBOSE-PHOSPHATE ALDOLASE"/>
    <property type="match status" value="1"/>
</dbReference>
<sequence>MPTTGLETDAGKTLDLARYLDHTLLKANTTTAQVRTLCEEARRWEFASVCLPPRFVPLAVGQLSGSTVAVGTVIGFPLGYQTTASKVFEAKQAVSDGASELDMVISLGHALDESIEQVEEEIVAIVSAAGPAVVKVIIECCYLNDDLKGDLAEAVVRAGAGYVKTSTGFGSGGATLEDVRLLTERVQGKIGVKAAGGIRDLAACRAFLAAGATRIGTSNAVAIMHEILRGAPS</sequence>
<organism evidence="8 9">
    <name type="scientific">Syntrophotalea acetylenivorans</name>
    <dbReference type="NCBI Taxonomy" id="1842532"/>
    <lineage>
        <taxon>Bacteria</taxon>
        <taxon>Pseudomonadati</taxon>
        <taxon>Thermodesulfobacteriota</taxon>
        <taxon>Desulfuromonadia</taxon>
        <taxon>Desulfuromonadales</taxon>
        <taxon>Syntrophotaleaceae</taxon>
        <taxon>Syntrophotalea</taxon>
    </lineage>
</organism>
<evidence type="ECO:0000313" key="9">
    <source>
        <dbReference type="Proteomes" id="UP000182517"/>
    </source>
</evidence>
<dbReference type="EC" id="4.1.2.4" evidence="7"/>
<evidence type="ECO:0000256" key="2">
    <source>
        <dbReference type="ARBA" id="ARBA00022490"/>
    </source>
</evidence>
<comment type="catalytic activity">
    <reaction evidence="5 7">
        <text>2-deoxy-D-ribose 5-phosphate = D-glyceraldehyde 3-phosphate + acetaldehyde</text>
        <dbReference type="Rhea" id="RHEA:12821"/>
        <dbReference type="ChEBI" id="CHEBI:15343"/>
        <dbReference type="ChEBI" id="CHEBI:59776"/>
        <dbReference type="ChEBI" id="CHEBI:62877"/>
        <dbReference type="EC" id="4.1.2.4"/>
    </reaction>
</comment>
<dbReference type="InterPro" id="IPR011343">
    <property type="entry name" value="DeoC"/>
</dbReference>
<evidence type="ECO:0000256" key="5">
    <source>
        <dbReference type="ARBA" id="ARBA00048791"/>
    </source>
</evidence>
<evidence type="ECO:0000256" key="3">
    <source>
        <dbReference type="ARBA" id="ARBA00023239"/>
    </source>
</evidence>
<keyword evidence="2 7" id="KW-0963">Cytoplasm</keyword>
<dbReference type="SUPFAM" id="SSF51569">
    <property type="entry name" value="Aldolase"/>
    <property type="match status" value="1"/>
</dbReference>
<evidence type="ECO:0000256" key="6">
    <source>
        <dbReference type="ARBA" id="ARBA00056337"/>
    </source>
</evidence>
<feature type="active site" description="Proton donor/acceptor" evidence="7">
    <location>
        <position position="102"/>
    </location>
</feature>
<dbReference type="GO" id="GO:0009264">
    <property type="term" value="P:deoxyribonucleotide catabolic process"/>
    <property type="evidence" value="ECO:0007669"/>
    <property type="project" value="UniProtKB-UniRule"/>
</dbReference>
<dbReference type="EMBL" id="CP015519">
    <property type="protein sequence ID" value="APG27549.1"/>
    <property type="molecule type" value="Genomic_DNA"/>
</dbReference>
<reference evidence="8 9" key="1">
    <citation type="journal article" date="2017" name="Genome Announc.">
        <title>Complete Genome Sequences of Two Acetylene-Fermenting Pelobacter acetylenicus Strains.</title>
        <authorList>
            <person name="Sutton J.M."/>
            <person name="Baesman S.M."/>
            <person name="Fierst J.L."/>
            <person name="Poret-Peterson A.T."/>
            <person name="Oremland R.S."/>
            <person name="Dunlap D.S."/>
            <person name="Akob D.M."/>
        </authorList>
    </citation>
    <scope>NUCLEOTIDE SEQUENCE [LARGE SCALE GENOMIC DNA]</scope>
    <source>
        <strain evidence="8 9">SFB93</strain>
    </source>
</reference>
<dbReference type="CDD" id="cd00959">
    <property type="entry name" value="DeoC"/>
    <property type="match status" value="1"/>
</dbReference>
<dbReference type="Pfam" id="PF01791">
    <property type="entry name" value="DeoC"/>
    <property type="match status" value="1"/>
</dbReference>
<dbReference type="InterPro" id="IPR028581">
    <property type="entry name" value="DeoC_typeI"/>
</dbReference>
<keyword evidence="3 7" id="KW-0456">Lyase</keyword>
<dbReference type="UniPathway" id="UPA00002">
    <property type="reaction ID" value="UER00468"/>
</dbReference>
<dbReference type="GO" id="GO:0006018">
    <property type="term" value="P:2-deoxyribose 1-phosphate catabolic process"/>
    <property type="evidence" value="ECO:0007669"/>
    <property type="project" value="UniProtKB-UniRule"/>
</dbReference>
<dbReference type="InterPro" id="IPR013785">
    <property type="entry name" value="Aldolase_TIM"/>
</dbReference>
<keyword evidence="4 7" id="KW-0704">Schiff base</keyword>
<dbReference type="OrthoDB" id="9774832at2"/>